<proteinExistence type="predicted"/>
<dbReference type="Proteomes" id="UP000288805">
    <property type="component" value="Unassembled WGS sequence"/>
</dbReference>
<evidence type="ECO:0000313" key="2">
    <source>
        <dbReference type="Proteomes" id="UP000288805"/>
    </source>
</evidence>
<protein>
    <submittedName>
        <fullName evidence="1">Uncharacterized protein</fullName>
    </submittedName>
</protein>
<gene>
    <name evidence="1" type="ORF">CK203_068180</name>
</gene>
<dbReference type="AlphaFoldDB" id="A0A438E1R0"/>
<dbReference type="EMBL" id="QGNW01001434">
    <property type="protein sequence ID" value="RVW41645.1"/>
    <property type="molecule type" value="Genomic_DNA"/>
</dbReference>
<sequence length="371" mass="41728">MLNQRTLPSTAWYRSLVFLFYSFSYCNQANLLEYVIEAMKSGVVDAFCVFEQIELQVAKRVIYSHYDYSKAGTLQRFDSSPHWHDPLCILSSFPPSRMRLSLVNDITASIKECIIKPVIPEKSLRKESELLKQRVSSKIRLQSLMQHCGCNPDAVRKSKENLLILWSLPVYSFQTHKSNVLLIRVGPFVFEVGSVTRGNINLLPKENIPKVASEANEMVQIIGELNVACNALFQSDSRGNAHHALKNSWMLLANSPWTGTQVELTHVIGLMSFLCGSGNDIIVDSCSRLIALKELSLIVIVMKVTNGRQYSTGPSKRARDFDIFDIYCSPYNRDPSNVDHPTSLVHSPTTKLCHFGTKGFGTCDDDDQTLV</sequence>
<accession>A0A438E1R0</accession>
<organism evidence="1 2">
    <name type="scientific">Vitis vinifera</name>
    <name type="common">Grape</name>
    <dbReference type="NCBI Taxonomy" id="29760"/>
    <lineage>
        <taxon>Eukaryota</taxon>
        <taxon>Viridiplantae</taxon>
        <taxon>Streptophyta</taxon>
        <taxon>Embryophyta</taxon>
        <taxon>Tracheophyta</taxon>
        <taxon>Spermatophyta</taxon>
        <taxon>Magnoliopsida</taxon>
        <taxon>eudicotyledons</taxon>
        <taxon>Gunneridae</taxon>
        <taxon>Pentapetalae</taxon>
        <taxon>rosids</taxon>
        <taxon>Vitales</taxon>
        <taxon>Vitaceae</taxon>
        <taxon>Viteae</taxon>
        <taxon>Vitis</taxon>
    </lineage>
</organism>
<comment type="caution">
    <text evidence="1">The sequence shown here is derived from an EMBL/GenBank/DDBJ whole genome shotgun (WGS) entry which is preliminary data.</text>
</comment>
<reference evidence="1 2" key="1">
    <citation type="journal article" date="2018" name="PLoS Genet.">
        <title>Population sequencing reveals clonal diversity and ancestral inbreeding in the grapevine cultivar Chardonnay.</title>
        <authorList>
            <person name="Roach M.J."/>
            <person name="Johnson D.L."/>
            <person name="Bohlmann J."/>
            <person name="van Vuuren H.J."/>
            <person name="Jones S.J."/>
            <person name="Pretorius I.S."/>
            <person name="Schmidt S.A."/>
            <person name="Borneman A.R."/>
        </authorList>
    </citation>
    <scope>NUCLEOTIDE SEQUENCE [LARGE SCALE GENOMIC DNA]</scope>
    <source>
        <strain evidence="2">cv. Chardonnay</strain>
        <tissue evidence="1">Leaf</tissue>
    </source>
</reference>
<name>A0A438E1R0_VITVI</name>
<evidence type="ECO:0000313" key="1">
    <source>
        <dbReference type="EMBL" id="RVW41645.1"/>
    </source>
</evidence>